<dbReference type="PANTHER" id="PTHR43798:SF33">
    <property type="entry name" value="HYDROLASE, PUTATIVE (AFU_ORTHOLOGUE AFUA_2G14860)-RELATED"/>
    <property type="match status" value="1"/>
</dbReference>
<dbReference type="Pfam" id="PF00561">
    <property type="entry name" value="Abhydrolase_1"/>
    <property type="match status" value="1"/>
</dbReference>
<dbReference type="RefSeq" id="WP_097323432.1">
    <property type="nucleotide sequence ID" value="NZ_OBDY01000015.1"/>
</dbReference>
<feature type="domain" description="AB hydrolase-1" evidence="1">
    <location>
        <begin position="5"/>
        <end position="102"/>
    </location>
</feature>
<dbReference type="Gene3D" id="3.40.50.1820">
    <property type="entry name" value="alpha/beta hydrolase"/>
    <property type="match status" value="1"/>
</dbReference>
<dbReference type="SUPFAM" id="SSF53474">
    <property type="entry name" value="alpha/beta-Hydrolases"/>
    <property type="match status" value="1"/>
</dbReference>
<accession>A0A285J5U6</accession>
<dbReference type="Proteomes" id="UP000219612">
    <property type="component" value="Unassembled WGS sequence"/>
</dbReference>
<dbReference type="AlphaFoldDB" id="A0A285J5U6"/>
<dbReference type="InterPro" id="IPR029058">
    <property type="entry name" value="AB_hydrolase_fold"/>
</dbReference>
<keyword evidence="3" id="KW-1185">Reference proteome</keyword>
<keyword evidence="2" id="KW-0378">Hydrolase</keyword>
<evidence type="ECO:0000313" key="2">
    <source>
        <dbReference type="EMBL" id="SNY54471.1"/>
    </source>
</evidence>
<evidence type="ECO:0000313" key="3">
    <source>
        <dbReference type="Proteomes" id="UP000219612"/>
    </source>
</evidence>
<gene>
    <name evidence="2" type="ORF">SAMN05421748_11581</name>
</gene>
<dbReference type="PRINTS" id="PR00111">
    <property type="entry name" value="ABHYDROLASE"/>
</dbReference>
<protein>
    <submittedName>
        <fullName evidence="2">Alpha/beta hydrolase fold</fullName>
    </submittedName>
</protein>
<sequence>MADTVVFIAYLGGEGSVWQPVLDVLPDGIRAFTYDRPGLGDAPPRPAPNPPLSYHAFADELAAELPPGRVVLVGHSFGALIARAFASRYPERVAGFVCVDGSLPQLTLLPDGKPLDDGGTELDLITGQVEMLTAVIPDVPTVVLVRQRGWWSTGKPPHPAIDDLWHVSQRLLAEQWHAPVIVAERSGHMIPAHQPALVVYAIELVLSGRPVPDEARLAELGATRGPR</sequence>
<organism evidence="2 3">
    <name type="scientific">Paractinoplanes atraurantiacus</name>
    <dbReference type="NCBI Taxonomy" id="1036182"/>
    <lineage>
        <taxon>Bacteria</taxon>
        <taxon>Bacillati</taxon>
        <taxon>Actinomycetota</taxon>
        <taxon>Actinomycetes</taxon>
        <taxon>Micromonosporales</taxon>
        <taxon>Micromonosporaceae</taxon>
        <taxon>Paractinoplanes</taxon>
    </lineage>
</organism>
<evidence type="ECO:0000259" key="1">
    <source>
        <dbReference type="Pfam" id="PF00561"/>
    </source>
</evidence>
<name>A0A285J5U6_9ACTN</name>
<proteinExistence type="predicted"/>
<dbReference type="InterPro" id="IPR000073">
    <property type="entry name" value="AB_hydrolase_1"/>
</dbReference>
<dbReference type="GO" id="GO:0016020">
    <property type="term" value="C:membrane"/>
    <property type="evidence" value="ECO:0007669"/>
    <property type="project" value="TreeGrafter"/>
</dbReference>
<dbReference type="EMBL" id="OBDY01000015">
    <property type="protein sequence ID" value="SNY54471.1"/>
    <property type="molecule type" value="Genomic_DNA"/>
</dbReference>
<dbReference type="GO" id="GO:0016787">
    <property type="term" value="F:hydrolase activity"/>
    <property type="evidence" value="ECO:0007669"/>
    <property type="project" value="UniProtKB-KW"/>
</dbReference>
<reference evidence="2 3" key="1">
    <citation type="submission" date="2017-09" db="EMBL/GenBank/DDBJ databases">
        <authorList>
            <person name="Ehlers B."/>
            <person name="Leendertz F.H."/>
        </authorList>
    </citation>
    <scope>NUCLEOTIDE SEQUENCE [LARGE SCALE GENOMIC DNA]</scope>
    <source>
        <strain evidence="2 3">CGMCC 4.6857</strain>
    </source>
</reference>
<dbReference type="PANTHER" id="PTHR43798">
    <property type="entry name" value="MONOACYLGLYCEROL LIPASE"/>
    <property type="match status" value="1"/>
</dbReference>
<dbReference type="InterPro" id="IPR050266">
    <property type="entry name" value="AB_hydrolase_sf"/>
</dbReference>
<dbReference type="OrthoDB" id="7185741at2"/>